<feature type="compositionally biased region" description="Basic and acidic residues" evidence="9">
    <location>
        <begin position="214"/>
        <end position="233"/>
    </location>
</feature>
<evidence type="ECO:0000259" key="10">
    <source>
        <dbReference type="SMART" id="SM01083"/>
    </source>
</evidence>
<dbReference type="InterPro" id="IPR051376">
    <property type="entry name" value="CWC25_splicing_factor"/>
</dbReference>
<feature type="compositionally biased region" description="Basic and acidic residues" evidence="9">
    <location>
        <begin position="260"/>
        <end position="279"/>
    </location>
</feature>
<evidence type="ECO:0000256" key="3">
    <source>
        <dbReference type="ARBA" id="ARBA00022664"/>
    </source>
</evidence>
<feature type="compositionally biased region" description="Basic residues" evidence="9">
    <location>
        <begin position="184"/>
        <end position="197"/>
    </location>
</feature>
<evidence type="ECO:0000256" key="5">
    <source>
        <dbReference type="ARBA" id="ARBA00023054"/>
    </source>
</evidence>
<protein>
    <recommendedName>
        <fullName evidence="10">CBF1-interacting co-repressor CIR N-terminal domain-containing protein</fullName>
    </recommendedName>
</protein>
<dbReference type="Proteomes" id="UP001230188">
    <property type="component" value="Unassembled WGS sequence"/>
</dbReference>
<evidence type="ECO:0000256" key="4">
    <source>
        <dbReference type="ARBA" id="ARBA00022728"/>
    </source>
</evidence>
<evidence type="ECO:0000313" key="12">
    <source>
        <dbReference type="Proteomes" id="UP001230188"/>
    </source>
</evidence>
<evidence type="ECO:0000256" key="7">
    <source>
        <dbReference type="ARBA" id="ARBA00023242"/>
    </source>
</evidence>
<dbReference type="EMBL" id="JAQMWT010000441">
    <property type="protein sequence ID" value="KAJ8601285.1"/>
    <property type="molecule type" value="Genomic_DNA"/>
</dbReference>
<gene>
    <name evidence="11" type="ORF">CTAYLR_007747</name>
</gene>
<dbReference type="GO" id="GO:0005684">
    <property type="term" value="C:U2-type spliceosomal complex"/>
    <property type="evidence" value="ECO:0007669"/>
    <property type="project" value="TreeGrafter"/>
</dbReference>
<reference evidence="11" key="1">
    <citation type="submission" date="2023-01" db="EMBL/GenBank/DDBJ databases">
        <title>Metagenome sequencing of chrysophaentin producing Chrysophaeum taylorii.</title>
        <authorList>
            <person name="Davison J."/>
            <person name="Bewley C."/>
        </authorList>
    </citation>
    <scope>NUCLEOTIDE SEQUENCE</scope>
    <source>
        <strain evidence="11">NIES-1699</strain>
    </source>
</reference>
<keyword evidence="12" id="KW-1185">Reference proteome</keyword>
<dbReference type="InterPro" id="IPR019339">
    <property type="entry name" value="CIR_N_dom"/>
</dbReference>
<evidence type="ECO:0000256" key="2">
    <source>
        <dbReference type="ARBA" id="ARBA00006695"/>
    </source>
</evidence>
<keyword evidence="6" id="KW-0508">mRNA splicing</keyword>
<dbReference type="SMART" id="SM01083">
    <property type="entry name" value="Cir_N"/>
    <property type="match status" value="1"/>
</dbReference>
<keyword evidence="5 8" id="KW-0175">Coiled coil</keyword>
<feature type="compositionally biased region" description="Basic residues" evidence="9">
    <location>
        <begin position="357"/>
        <end position="366"/>
    </location>
</feature>
<proteinExistence type="inferred from homology"/>
<comment type="caution">
    <text evidence="11">The sequence shown here is derived from an EMBL/GenBank/DDBJ whole genome shotgun (WGS) entry which is preliminary data.</text>
</comment>
<sequence>MSLSFLAKKAWHTSNVKNVEKVWLAEQEHAKEEKRLAELKKQIEEERQIDELRELQRSNGLVAEPSAKVEWMYEGPGSALSEEYKLGREYKPTSAASVLEALESKEAAGSTLLSAAAGDANEQFSRLTQDPLYAMRAAHKTERDRHVLQNPLAMKRIKKSLADQLEELEDREKAKKAAKELKKAAKKAKKKKKKKKKTAADDKDEEEQEDDDGERSKWGLQKGERSTEPRELGPPKALLEAVLEREEAARARVPPKQKPKLSEADLERRREEMAADARAHQASRLTRMRDHRGSAVAECLEEDEAGKTKQKRQRRRQPEDAEDDDDEVDAPRFLRQVKSDVYGETGTIDLAESVQRTRNRHQKKRARAEDFF</sequence>
<evidence type="ECO:0000256" key="1">
    <source>
        <dbReference type="ARBA" id="ARBA00004123"/>
    </source>
</evidence>
<organism evidence="11 12">
    <name type="scientific">Chrysophaeum taylorii</name>
    <dbReference type="NCBI Taxonomy" id="2483200"/>
    <lineage>
        <taxon>Eukaryota</taxon>
        <taxon>Sar</taxon>
        <taxon>Stramenopiles</taxon>
        <taxon>Ochrophyta</taxon>
        <taxon>Pelagophyceae</taxon>
        <taxon>Pelagomonadales</taxon>
        <taxon>Pelagomonadaceae</taxon>
        <taxon>Chrysophaeum</taxon>
    </lineage>
</organism>
<keyword evidence="7" id="KW-0539">Nucleus</keyword>
<dbReference type="GO" id="GO:0000398">
    <property type="term" value="P:mRNA splicing, via spliceosome"/>
    <property type="evidence" value="ECO:0007669"/>
    <property type="project" value="TreeGrafter"/>
</dbReference>
<dbReference type="InterPro" id="IPR022209">
    <property type="entry name" value="CWC25"/>
</dbReference>
<name>A0AAD7UBG7_9STRA</name>
<evidence type="ECO:0000256" key="9">
    <source>
        <dbReference type="SAM" id="MobiDB-lite"/>
    </source>
</evidence>
<feature type="compositionally biased region" description="Acidic residues" evidence="9">
    <location>
        <begin position="202"/>
        <end position="213"/>
    </location>
</feature>
<accession>A0AAD7UBG7</accession>
<keyword evidence="3" id="KW-0507">mRNA processing</keyword>
<dbReference type="AlphaFoldDB" id="A0AAD7UBG7"/>
<evidence type="ECO:0000256" key="6">
    <source>
        <dbReference type="ARBA" id="ARBA00023187"/>
    </source>
</evidence>
<feature type="coiled-coil region" evidence="8">
    <location>
        <begin position="22"/>
        <end position="49"/>
    </location>
</feature>
<feature type="domain" description="CBF1-interacting co-repressor CIR N-terminal" evidence="10">
    <location>
        <begin position="10"/>
        <end position="46"/>
    </location>
</feature>
<keyword evidence="4" id="KW-0747">Spliceosome</keyword>
<evidence type="ECO:0000313" key="11">
    <source>
        <dbReference type="EMBL" id="KAJ8601285.1"/>
    </source>
</evidence>
<dbReference type="Pfam" id="PF10197">
    <property type="entry name" value="Cir_N"/>
    <property type="match status" value="1"/>
</dbReference>
<comment type="subcellular location">
    <subcellularLocation>
        <location evidence="1">Nucleus</location>
    </subcellularLocation>
</comment>
<comment type="similarity">
    <text evidence="2">Belongs to the CWC25 family.</text>
</comment>
<dbReference type="PANTHER" id="PTHR16196:SF0">
    <property type="entry name" value="PRE-MRNA-SPLICING FACTOR CWC25 HOMOLOG"/>
    <property type="match status" value="1"/>
</dbReference>
<evidence type="ECO:0000256" key="8">
    <source>
        <dbReference type="SAM" id="Coils"/>
    </source>
</evidence>
<dbReference type="Pfam" id="PF12542">
    <property type="entry name" value="CWC25"/>
    <property type="match status" value="1"/>
</dbReference>
<feature type="region of interest" description="Disordered" evidence="9">
    <location>
        <begin position="170"/>
        <end position="372"/>
    </location>
</feature>
<dbReference type="PANTHER" id="PTHR16196">
    <property type="entry name" value="CELL CYCLE CONTROL PROTEIN CWF25"/>
    <property type="match status" value="1"/>
</dbReference>
<feature type="compositionally biased region" description="Basic and acidic residues" evidence="9">
    <location>
        <begin position="170"/>
        <end position="183"/>
    </location>
</feature>